<dbReference type="InterPro" id="IPR027385">
    <property type="entry name" value="Beta-barrel_OMP"/>
</dbReference>
<dbReference type="Pfam" id="PF13505">
    <property type="entry name" value="OMP_b-brl"/>
    <property type="match status" value="1"/>
</dbReference>
<keyword evidence="1" id="KW-0732">Signal</keyword>
<sequence>MFFGDRAVWVQINQLIKLKRYNWPKKLKGAQYESVKRGTMKIIFAILIVTTFAVRSIAAEEPPAVTPAAENPRITEIDIKKYINQPTNSNWESLRVDKAIYEKPFKVSLFKPQNGEDRARLGSMTWSVAAYGFGVAGVLSVLPEDYTGWTKDDVKLKDKWWENVSEVAVWDRDIWYINLIGHPYSGGLYYQTARKSGYRQWDSFMYSFLMSTFYWEYGLEAFAEIPSIQDLVVTPVLGWAYGEWAFNKEQEIRKRSGLVWGSRFWGNISLFLLDPVDAIGVGINNLFNRQLIAAGTGYVSYGDVDVGNGELDKQLRFNARYTIGRPESKYYSRYNDATGDPIDTGIIGLTLGVGHIALDEKWGYKDVAYPEVSLGLYFSKQYSLRLKYGRANELEYVSTTDTVFYENYSLDNQFYFNAQSSTRPYVSVGVGEHIFAKDRDEKYLLWNVGAGLHHKISSNWAAQLDWQHYYGDQLYTHEQTISARAVYRFGRGEN</sequence>
<organism evidence="4 5">
    <name type="scientific">Marinagarivorans cellulosilyticus</name>
    <dbReference type="NCBI Taxonomy" id="2721545"/>
    <lineage>
        <taxon>Bacteria</taxon>
        <taxon>Pseudomonadati</taxon>
        <taxon>Pseudomonadota</taxon>
        <taxon>Gammaproteobacteria</taxon>
        <taxon>Cellvibrionales</taxon>
        <taxon>Cellvibrionaceae</taxon>
        <taxon>Marinagarivorans</taxon>
    </lineage>
</organism>
<name>A0AAN2BJE9_9GAMM</name>
<dbReference type="AlphaFoldDB" id="A0AAN2BJE9"/>
<accession>A0AAN2BJE9</accession>
<feature type="domain" description="DUF3943" evidence="2">
    <location>
        <begin position="169"/>
        <end position="276"/>
    </location>
</feature>
<dbReference type="KEGG" id="marq:MARGE09_P1056"/>
<keyword evidence="5" id="KW-1185">Reference proteome</keyword>
<dbReference type="Pfam" id="PF13084">
    <property type="entry name" value="DUF3943"/>
    <property type="match status" value="1"/>
</dbReference>
<feature type="domain" description="Outer membrane protein beta-barrel" evidence="3">
    <location>
        <begin position="368"/>
        <end position="489"/>
    </location>
</feature>
<dbReference type="Gene3D" id="2.40.160.20">
    <property type="match status" value="1"/>
</dbReference>
<dbReference type="EMBL" id="AP023086">
    <property type="protein sequence ID" value="BCD96856.1"/>
    <property type="molecule type" value="Genomic_DNA"/>
</dbReference>
<evidence type="ECO:0000313" key="5">
    <source>
        <dbReference type="Proteomes" id="UP001320119"/>
    </source>
</evidence>
<evidence type="ECO:0000259" key="3">
    <source>
        <dbReference type="Pfam" id="PF13505"/>
    </source>
</evidence>
<protein>
    <recommendedName>
        <fullName evidence="6">DUF3943 domain-containing protein</fullName>
    </recommendedName>
</protein>
<reference evidence="4 5" key="1">
    <citation type="journal article" date="2022" name="IScience">
        <title>An ultrasensitive nanofiber-based assay for enzymatic hydrolysis and deep-sea microbial degradation of cellulose.</title>
        <authorList>
            <person name="Tsudome M."/>
            <person name="Tachioka M."/>
            <person name="Miyazaki M."/>
            <person name="Uchimura K."/>
            <person name="Tsuda M."/>
            <person name="Takaki Y."/>
            <person name="Deguchi S."/>
        </authorList>
    </citation>
    <scope>NUCLEOTIDE SEQUENCE [LARGE SCALE GENOMIC DNA]</scope>
    <source>
        <strain evidence="4 5">GE09</strain>
    </source>
</reference>
<gene>
    <name evidence="4" type="ORF">MARGE09_P1056</name>
</gene>
<proteinExistence type="predicted"/>
<dbReference type="Proteomes" id="UP001320119">
    <property type="component" value="Chromosome"/>
</dbReference>
<evidence type="ECO:0000256" key="1">
    <source>
        <dbReference type="ARBA" id="ARBA00022729"/>
    </source>
</evidence>
<evidence type="ECO:0008006" key="6">
    <source>
        <dbReference type="Google" id="ProtNLM"/>
    </source>
</evidence>
<evidence type="ECO:0000259" key="2">
    <source>
        <dbReference type="Pfam" id="PF13084"/>
    </source>
</evidence>
<dbReference type="SUPFAM" id="SSF56925">
    <property type="entry name" value="OMPA-like"/>
    <property type="match status" value="1"/>
</dbReference>
<evidence type="ECO:0000313" key="4">
    <source>
        <dbReference type="EMBL" id="BCD96856.1"/>
    </source>
</evidence>
<dbReference type="InterPro" id="IPR011250">
    <property type="entry name" value="OMP/PagP_B-barrel"/>
</dbReference>
<dbReference type="InterPro" id="IPR025079">
    <property type="entry name" value="DUF3943"/>
</dbReference>